<protein>
    <submittedName>
        <fullName evidence="8">Protein FAM162B</fullName>
    </submittedName>
</protein>
<evidence type="ECO:0000313" key="8">
    <source>
        <dbReference type="RefSeq" id="XP_012671753.1"/>
    </source>
</evidence>
<dbReference type="GO" id="GO:0071456">
    <property type="term" value="P:cellular response to hypoxia"/>
    <property type="evidence" value="ECO:0007669"/>
    <property type="project" value="TreeGrafter"/>
</dbReference>
<dbReference type="GO" id="GO:0051402">
    <property type="term" value="P:neuron apoptotic process"/>
    <property type="evidence" value="ECO:0007669"/>
    <property type="project" value="TreeGrafter"/>
</dbReference>
<dbReference type="Proteomes" id="UP000515152">
    <property type="component" value="Chromosome 17"/>
</dbReference>
<evidence type="ECO:0000313" key="7">
    <source>
        <dbReference type="Proteomes" id="UP000515152"/>
    </source>
</evidence>
<evidence type="ECO:0000256" key="5">
    <source>
        <dbReference type="ARBA" id="ARBA00023136"/>
    </source>
</evidence>
<evidence type="ECO:0000256" key="3">
    <source>
        <dbReference type="ARBA" id="ARBA00022692"/>
    </source>
</evidence>
<keyword evidence="4 6" id="KW-1133">Transmembrane helix</keyword>
<accession>A0A6P3VHP3</accession>
<evidence type="ECO:0000256" key="4">
    <source>
        <dbReference type="ARBA" id="ARBA00022989"/>
    </source>
</evidence>
<comment type="similarity">
    <text evidence="2">Belongs to the UPF0389 family.</text>
</comment>
<dbReference type="PANTHER" id="PTHR13674:SF2">
    <property type="entry name" value="PROTEIN FAM162A"/>
    <property type="match status" value="1"/>
</dbReference>
<comment type="subcellular location">
    <subcellularLocation>
        <location evidence="1">Membrane</location>
        <topology evidence="1">Single-pass membrane protein</topology>
    </subcellularLocation>
</comment>
<dbReference type="OrthoDB" id="8193498at2759"/>
<name>A0A6P3VHP3_CLUHA</name>
<gene>
    <name evidence="8" type="primary">fam162a</name>
</gene>
<dbReference type="GO" id="GO:0016020">
    <property type="term" value="C:membrane"/>
    <property type="evidence" value="ECO:0007669"/>
    <property type="project" value="UniProtKB-SubCell"/>
</dbReference>
<dbReference type="GO" id="GO:0090200">
    <property type="term" value="P:positive regulation of release of cytochrome c from mitochondria"/>
    <property type="evidence" value="ECO:0007669"/>
    <property type="project" value="TreeGrafter"/>
</dbReference>
<evidence type="ECO:0000256" key="1">
    <source>
        <dbReference type="ARBA" id="ARBA00004167"/>
    </source>
</evidence>
<dbReference type="KEGG" id="char:105890286"/>
<dbReference type="GO" id="GO:0005739">
    <property type="term" value="C:mitochondrion"/>
    <property type="evidence" value="ECO:0007669"/>
    <property type="project" value="TreeGrafter"/>
</dbReference>
<proteinExistence type="inferred from homology"/>
<dbReference type="RefSeq" id="XP_012671753.1">
    <property type="nucleotide sequence ID" value="XM_012816299.3"/>
</dbReference>
<evidence type="ECO:0000256" key="6">
    <source>
        <dbReference type="SAM" id="Phobius"/>
    </source>
</evidence>
<sequence>MMFNSLVRSRPLGTFLAQWRRQTVDATCKRRMCNKPLEGVTEGKPAVPAQKTSHLGFKVPGYRPSDFDKKMLLWTGRFKTKEQIPEIVSFEMLDAARNKMRVKVAYVMMAATIAACLVMVFLGKRGVKNHESLIAMNLEKKARWKEEGQRERDAAAAAAAAASTAALVTAKAQ</sequence>
<dbReference type="Pfam" id="PF06388">
    <property type="entry name" value="DUF1075"/>
    <property type="match status" value="1"/>
</dbReference>
<dbReference type="InterPro" id="IPR009432">
    <property type="entry name" value="DUF1075"/>
</dbReference>
<dbReference type="GeneID" id="105890286"/>
<keyword evidence="3 6" id="KW-0812">Transmembrane</keyword>
<reference evidence="8" key="1">
    <citation type="submission" date="2025-08" db="UniProtKB">
        <authorList>
            <consortium name="RefSeq"/>
        </authorList>
    </citation>
    <scope>IDENTIFICATION</scope>
</reference>
<evidence type="ECO:0000256" key="2">
    <source>
        <dbReference type="ARBA" id="ARBA00007363"/>
    </source>
</evidence>
<organism evidence="7 8">
    <name type="scientific">Clupea harengus</name>
    <name type="common">Atlantic herring</name>
    <dbReference type="NCBI Taxonomy" id="7950"/>
    <lineage>
        <taxon>Eukaryota</taxon>
        <taxon>Metazoa</taxon>
        <taxon>Chordata</taxon>
        <taxon>Craniata</taxon>
        <taxon>Vertebrata</taxon>
        <taxon>Euteleostomi</taxon>
        <taxon>Actinopterygii</taxon>
        <taxon>Neopterygii</taxon>
        <taxon>Teleostei</taxon>
        <taxon>Clupei</taxon>
        <taxon>Clupeiformes</taxon>
        <taxon>Clupeoidei</taxon>
        <taxon>Clupeidae</taxon>
        <taxon>Clupea</taxon>
    </lineage>
</organism>
<keyword evidence="5 6" id="KW-0472">Membrane</keyword>
<dbReference type="PANTHER" id="PTHR13674">
    <property type="entry name" value="GROWTH AND TRANSFORMATION-DEPENDENT PROTEIN"/>
    <property type="match status" value="1"/>
</dbReference>
<dbReference type="CTD" id="26355"/>
<feature type="transmembrane region" description="Helical" evidence="6">
    <location>
        <begin position="104"/>
        <end position="123"/>
    </location>
</feature>
<dbReference type="AlphaFoldDB" id="A0A6P3VHP3"/>
<keyword evidence="7" id="KW-1185">Reference proteome</keyword>